<dbReference type="AlphaFoldDB" id="A0A9N7RL95"/>
<feature type="non-terminal residue" evidence="1">
    <location>
        <position position="1"/>
    </location>
</feature>
<organism evidence="1 2">
    <name type="scientific">Striga hermonthica</name>
    <name type="common">Purple witchweed</name>
    <name type="synonym">Buchnera hermonthica</name>
    <dbReference type="NCBI Taxonomy" id="68872"/>
    <lineage>
        <taxon>Eukaryota</taxon>
        <taxon>Viridiplantae</taxon>
        <taxon>Streptophyta</taxon>
        <taxon>Embryophyta</taxon>
        <taxon>Tracheophyta</taxon>
        <taxon>Spermatophyta</taxon>
        <taxon>Magnoliopsida</taxon>
        <taxon>eudicotyledons</taxon>
        <taxon>Gunneridae</taxon>
        <taxon>Pentapetalae</taxon>
        <taxon>asterids</taxon>
        <taxon>lamiids</taxon>
        <taxon>Lamiales</taxon>
        <taxon>Orobanchaceae</taxon>
        <taxon>Buchnereae</taxon>
        <taxon>Striga</taxon>
    </lineage>
</organism>
<gene>
    <name evidence="1" type="ORF">SHERM_29376</name>
</gene>
<protein>
    <submittedName>
        <fullName evidence="1">Uncharacterized protein</fullName>
    </submittedName>
</protein>
<accession>A0A9N7RL95</accession>
<keyword evidence="2" id="KW-1185">Reference proteome</keyword>
<dbReference type="EMBL" id="CACSLK010027843">
    <property type="protein sequence ID" value="CAA0834135.1"/>
    <property type="molecule type" value="Genomic_DNA"/>
</dbReference>
<comment type="caution">
    <text evidence="1">The sequence shown here is derived from an EMBL/GenBank/DDBJ whole genome shotgun (WGS) entry which is preliminary data.</text>
</comment>
<evidence type="ECO:0000313" key="1">
    <source>
        <dbReference type="EMBL" id="CAA0834135.1"/>
    </source>
</evidence>
<proteinExistence type="predicted"/>
<name>A0A9N7RL95_STRHE</name>
<evidence type="ECO:0000313" key="2">
    <source>
        <dbReference type="Proteomes" id="UP001153555"/>
    </source>
</evidence>
<dbReference type="Proteomes" id="UP001153555">
    <property type="component" value="Unassembled WGS sequence"/>
</dbReference>
<dbReference type="OrthoDB" id="1426731at2759"/>
<reference evidence="1" key="1">
    <citation type="submission" date="2019-12" db="EMBL/GenBank/DDBJ databases">
        <authorList>
            <person name="Scholes J."/>
        </authorList>
    </citation>
    <scope>NUCLEOTIDE SEQUENCE</scope>
</reference>
<feature type="non-terminal residue" evidence="1">
    <location>
        <position position="58"/>
    </location>
</feature>
<sequence length="58" mass="6831">YLYEKFMVHKQLSKRFFFLSPHVTSFLVKKDEQIKAIVDLLVNNNAKDKLVLAPYNTS</sequence>